<organism evidence="1 2">
    <name type="scientific">Tanacetum coccineum</name>
    <dbReference type="NCBI Taxonomy" id="301880"/>
    <lineage>
        <taxon>Eukaryota</taxon>
        <taxon>Viridiplantae</taxon>
        <taxon>Streptophyta</taxon>
        <taxon>Embryophyta</taxon>
        <taxon>Tracheophyta</taxon>
        <taxon>Spermatophyta</taxon>
        <taxon>Magnoliopsida</taxon>
        <taxon>eudicotyledons</taxon>
        <taxon>Gunneridae</taxon>
        <taxon>Pentapetalae</taxon>
        <taxon>asterids</taxon>
        <taxon>campanulids</taxon>
        <taxon>Asterales</taxon>
        <taxon>Asteraceae</taxon>
        <taxon>Asteroideae</taxon>
        <taxon>Anthemideae</taxon>
        <taxon>Anthemidinae</taxon>
        <taxon>Tanacetum</taxon>
    </lineage>
</organism>
<protein>
    <submittedName>
        <fullName evidence="1">Uncharacterized protein</fullName>
    </submittedName>
</protein>
<keyword evidence="2" id="KW-1185">Reference proteome</keyword>
<proteinExistence type="predicted"/>
<evidence type="ECO:0000313" key="2">
    <source>
        <dbReference type="Proteomes" id="UP001151760"/>
    </source>
</evidence>
<dbReference type="EMBL" id="BQNB010011705">
    <property type="protein sequence ID" value="GJS94090.1"/>
    <property type="molecule type" value="Genomic_DNA"/>
</dbReference>
<accession>A0ABQ4ZYS7</accession>
<sequence>MEPDIQNLTLNEYLMYEQRHKVLERSYIYGKRVAPERNRILVYPDSDEEDEEHCWLLSLLLCFQTPQPCTKFNYMPYNVKNEVDIDNMTLEEYDRYELAMSRKKSEINNPIHGGDNLISMEQEEVSNGCDDEKDGDSNHKSVLMKDIEMDEDHDVDHSKIKKALQWILAKELS</sequence>
<gene>
    <name evidence="1" type="ORF">Tco_0801058</name>
</gene>
<name>A0ABQ4ZYS7_9ASTR</name>
<dbReference type="Proteomes" id="UP001151760">
    <property type="component" value="Unassembled WGS sequence"/>
</dbReference>
<evidence type="ECO:0000313" key="1">
    <source>
        <dbReference type="EMBL" id="GJS94090.1"/>
    </source>
</evidence>
<reference evidence="1" key="1">
    <citation type="journal article" date="2022" name="Int. J. Mol. Sci.">
        <title>Draft Genome of Tanacetum Coccineum: Genomic Comparison of Closely Related Tanacetum-Family Plants.</title>
        <authorList>
            <person name="Yamashiro T."/>
            <person name="Shiraishi A."/>
            <person name="Nakayama K."/>
            <person name="Satake H."/>
        </authorList>
    </citation>
    <scope>NUCLEOTIDE SEQUENCE</scope>
</reference>
<reference evidence="1" key="2">
    <citation type="submission" date="2022-01" db="EMBL/GenBank/DDBJ databases">
        <authorList>
            <person name="Yamashiro T."/>
            <person name="Shiraishi A."/>
            <person name="Satake H."/>
            <person name="Nakayama K."/>
        </authorList>
    </citation>
    <scope>NUCLEOTIDE SEQUENCE</scope>
</reference>
<comment type="caution">
    <text evidence="1">The sequence shown here is derived from an EMBL/GenBank/DDBJ whole genome shotgun (WGS) entry which is preliminary data.</text>
</comment>